<evidence type="ECO:0000256" key="1">
    <source>
        <dbReference type="SAM" id="Phobius"/>
    </source>
</evidence>
<feature type="transmembrane region" description="Helical" evidence="1">
    <location>
        <begin position="6"/>
        <end position="30"/>
    </location>
</feature>
<protein>
    <submittedName>
        <fullName evidence="2">Uncharacterized protein</fullName>
    </submittedName>
</protein>
<name>A0AAE0NKA2_9PEZI</name>
<keyword evidence="1" id="KW-0812">Transmembrane</keyword>
<keyword evidence="1" id="KW-1133">Transmembrane helix</keyword>
<dbReference type="EMBL" id="JAULSN010000001">
    <property type="protein sequence ID" value="KAK3383097.1"/>
    <property type="molecule type" value="Genomic_DNA"/>
</dbReference>
<reference evidence="2" key="2">
    <citation type="submission" date="2023-06" db="EMBL/GenBank/DDBJ databases">
        <authorList>
            <consortium name="Lawrence Berkeley National Laboratory"/>
            <person name="Haridas S."/>
            <person name="Hensen N."/>
            <person name="Bonometti L."/>
            <person name="Westerberg I."/>
            <person name="Brannstrom I.O."/>
            <person name="Guillou S."/>
            <person name="Cros-Aarteil S."/>
            <person name="Calhoun S."/>
            <person name="Kuo A."/>
            <person name="Mondo S."/>
            <person name="Pangilinan J."/>
            <person name="Riley R."/>
            <person name="Labutti K."/>
            <person name="Andreopoulos B."/>
            <person name="Lipzen A."/>
            <person name="Chen C."/>
            <person name="Yanf M."/>
            <person name="Daum C."/>
            <person name="Ng V."/>
            <person name="Clum A."/>
            <person name="Steindorff A."/>
            <person name="Ohm R."/>
            <person name="Martin F."/>
            <person name="Silar P."/>
            <person name="Natvig D."/>
            <person name="Lalanne C."/>
            <person name="Gautier V."/>
            <person name="Ament-Velasquez S.L."/>
            <person name="Kruys A."/>
            <person name="Hutchinson M.I."/>
            <person name="Powell A.J."/>
            <person name="Barry K."/>
            <person name="Miller A.N."/>
            <person name="Grigoriev I.V."/>
            <person name="Debuchy R."/>
            <person name="Gladieux P."/>
            <person name="Thoren M.H."/>
            <person name="Johannesson H."/>
        </authorList>
    </citation>
    <scope>NUCLEOTIDE SEQUENCE</scope>
    <source>
        <strain evidence="2">CBS 958.72</strain>
    </source>
</reference>
<dbReference type="AlphaFoldDB" id="A0AAE0NKA2"/>
<accession>A0AAE0NKA2</accession>
<reference evidence="2" key="1">
    <citation type="journal article" date="2023" name="Mol. Phylogenet. Evol.">
        <title>Genome-scale phylogeny and comparative genomics of the fungal order Sordariales.</title>
        <authorList>
            <person name="Hensen N."/>
            <person name="Bonometti L."/>
            <person name="Westerberg I."/>
            <person name="Brannstrom I.O."/>
            <person name="Guillou S."/>
            <person name="Cros-Aarteil S."/>
            <person name="Calhoun S."/>
            <person name="Haridas S."/>
            <person name="Kuo A."/>
            <person name="Mondo S."/>
            <person name="Pangilinan J."/>
            <person name="Riley R."/>
            <person name="LaButti K."/>
            <person name="Andreopoulos B."/>
            <person name="Lipzen A."/>
            <person name="Chen C."/>
            <person name="Yan M."/>
            <person name="Daum C."/>
            <person name="Ng V."/>
            <person name="Clum A."/>
            <person name="Steindorff A."/>
            <person name="Ohm R.A."/>
            <person name="Martin F."/>
            <person name="Silar P."/>
            <person name="Natvig D.O."/>
            <person name="Lalanne C."/>
            <person name="Gautier V."/>
            <person name="Ament-Velasquez S.L."/>
            <person name="Kruys A."/>
            <person name="Hutchinson M.I."/>
            <person name="Powell A.J."/>
            <person name="Barry K."/>
            <person name="Miller A.N."/>
            <person name="Grigoriev I.V."/>
            <person name="Debuchy R."/>
            <person name="Gladieux P."/>
            <person name="Hiltunen Thoren M."/>
            <person name="Johannesson H."/>
        </authorList>
    </citation>
    <scope>NUCLEOTIDE SEQUENCE</scope>
    <source>
        <strain evidence="2">CBS 958.72</strain>
    </source>
</reference>
<proteinExistence type="predicted"/>
<gene>
    <name evidence="2" type="ORF">B0T24DRAFT_603670</name>
</gene>
<comment type="caution">
    <text evidence="2">The sequence shown here is derived from an EMBL/GenBank/DDBJ whole genome shotgun (WGS) entry which is preliminary data.</text>
</comment>
<evidence type="ECO:0000313" key="3">
    <source>
        <dbReference type="Proteomes" id="UP001287356"/>
    </source>
</evidence>
<dbReference type="Proteomes" id="UP001287356">
    <property type="component" value="Unassembled WGS sequence"/>
</dbReference>
<keyword evidence="3" id="KW-1185">Reference proteome</keyword>
<keyword evidence="1" id="KW-0472">Membrane</keyword>
<evidence type="ECO:0000313" key="2">
    <source>
        <dbReference type="EMBL" id="KAK3383097.1"/>
    </source>
</evidence>
<sequence length="64" mass="7360">MTAVDLRFSICALSVFFNLLFVVGDVSRYLDGVRERTFPQRILMLMLMSVESIYGIICVNHSDR</sequence>
<organism evidence="2 3">
    <name type="scientific">Lasiosphaeria ovina</name>
    <dbReference type="NCBI Taxonomy" id="92902"/>
    <lineage>
        <taxon>Eukaryota</taxon>
        <taxon>Fungi</taxon>
        <taxon>Dikarya</taxon>
        <taxon>Ascomycota</taxon>
        <taxon>Pezizomycotina</taxon>
        <taxon>Sordariomycetes</taxon>
        <taxon>Sordariomycetidae</taxon>
        <taxon>Sordariales</taxon>
        <taxon>Lasiosphaeriaceae</taxon>
        <taxon>Lasiosphaeria</taxon>
    </lineage>
</organism>
<feature type="transmembrane region" description="Helical" evidence="1">
    <location>
        <begin position="42"/>
        <end position="62"/>
    </location>
</feature>